<evidence type="ECO:0000313" key="2">
    <source>
        <dbReference type="EMBL" id="EER58422.1"/>
    </source>
</evidence>
<feature type="compositionally biased region" description="Gly residues" evidence="1">
    <location>
        <begin position="1"/>
        <end position="12"/>
    </location>
</feature>
<protein>
    <submittedName>
        <fullName evidence="2">Uncharacterized protein</fullName>
    </submittedName>
</protein>
<reference evidence="2 3" key="1">
    <citation type="submission" date="2009-05" db="EMBL/GenBank/DDBJ databases">
        <title>The draft genome of Acidovorax delafieldii 2AN.</title>
        <authorList>
            <consortium name="US DOE Joint Genome Institute (JGI-PGF)"/>
            <person name="Lucas S."/>
            <person name="Copeland A."/>
            <person name="Lapidus A."/>
            <person name="Glavina del Rio T."/>
            <person name="Tice H."/>
            <person name="Bruce D."/>
            <person name="Goodwin L."/>
            <person name="Pitluck S."/>
            <person name="Larimer F."/>
            <person name="Land M.L."/>
            <person name="Hauser L."/>
            <person name="Shelobolina E.S."/>
            <person name="Picardal F."/>
            <person name="Roden E."/>
            <person name="Emerson D."/>
        </authorList>
    </citation>
    <scope>NUCLEOTIDE SEQUENCE [LARGE SCALE GENOMIC DNA]</scope>
    <source>
        <strain evidence="2 3">2AN</strain>
    </source>
</reference>
<proteinExistence type="predicted"/>
<comment type="caution">
    <text evidence="2">The sequence shown here is derived from an EMBL/GenBank/DDBJ whole genome shotgun (WGS) entry which is preliminary data.</text>
</comment>
<evidence type="ECO:0000313" key="3">
    <source>
        <dbReference type="Proteomes" id="UP000003856"/>
    </source>
</evidence>
<evidence type="ECO:0000256" key="1">
    <source>
        <dbReference type="SAM" id="MobiDB-lite"/>
    </source>
</evidence>
<name>C5TAS3_ACIDE</name>
<dbReference type="AlphaFoldDB" id="C5TAS3"/>
<dbReference type="Proteomes" id="UP000003856">
    <property type="component" value="Unassembled WGS sequence"/>
</dbReference>
<dbReference type="PATRIC" id="fig|573060.9.peg.949"/>
<accession>C5TAS3</accession>
<sequence length="33" mass="3409">MGLGWAGLGGAFKDGEPPAPVESKKAVKWPQAK</sequence>
<keyword evidence="3" id="KW-1185">Reference proteome</keyword>
<gene>
    <name evidence="2" type="ORF">AcdelDRAFT_4003</name>
</gene>
<feature type="region of interest" description="Disordered" evidence="1">
    <location>
        <begin position="1"/>
        <end position="33"/>
    </location>
</feature>
<dbReference type="EMBL" id="ACQT01000270">
    <property type="protein sequence ID" value="EER58422.1"/>
    <property type="molecule type" value="Genomic_DNA"/>
</dbReference>
<organism evidence="2 3">
    <name type="scientific">Acidovorax delafieldii 2AN</name>
    <dbReference type="NCBI Taxonomy" id="573060"/>
    <lineage>
        <taxon>Bacteria</taxon>
        <taxon>Pseudomonadati</taxon>
        <taxon>Pseudomonadota</taxon>
        <taxon>Betaproteobacteria</taxon>
        <taxon>Burkholderiales</taxon>
        <taxon>Comamonadaceae</taxon>
        <taxon>Acidovorax</taxon>
    </lineage>
</organism>